<reference evidence="2 3" key="1">
    <citation type="submission" date="2011-02" db="EMBL/GenBank/DDBJ databases">
        <title>The Genome Sequence of Sphaeroforma arctica JP610.</title>
        <authorList>
            <consortium name="The Broad Institute Genome Sequencing Platform"/>
            <person name="Russ C."/>
            <person name="Cuomo C."/>
            <person name="Young S.K."/>
            <person name="Zeng Q."/>
            <person name="Gargeya S."/>
            <person name="Alvarado L."/>
            <person name="Berlin A."/>
            <person name="Chapman S.B."/>
            <person name="Chen Z."/>
            <person name="Freedman E."/>
            <person name="Gellesch M."/>
            <person name="Goldberg J."/>
            <person name="Griggs A."/>
            <person name="Gujja S."/>
            <person name="Heilman E."/>
            <person name="Heiman D."/>
            <person name="Howarth C."/>
            <person name="Mehta T."/>
            <person name="Neiman D."/>
            <person name="Pearson M."/>
            <person name="Roberts A."/>
            <person name="Saif S."/>
            <person name="Shea T."/>
            <person name="Shenoy N."/>
            <person name="Sisk P."/>
            <person name="Stolte C."/>
            <person name="Sykes S."/>
            <person name="White J."/>
            <person name="Yandava C."/>
            <person name="Burger G."/>
            <person name="Gray M.W."/>
            <person name="Holland P.W.H."/>
            <person name="King N."/>
            <person name="Lang F.B.F."/>
            <person name="Roger A.J."/>
            <person name="Ruiz-Trillo I."/>
            <person name="Haas B."/>
            <person name="Nusbaum C."/>
            <person name="Birren B."/>
        </authorList>
    </citation>
    <scope>NUCLEOTIDE SEQUENCE [LARGE SCALE GENOMIC DNA]</scope>
    <source>
        <strain evidence="2 3">JP610</strain>
    </source>
</reference>
<dbReference type="InterPro" id="IPR045052">
    <property type="entry name" value="Copine"/>
</dbReference>
<feature type="non-terminal residue" evidence="2">
    <location>
        <position position="105"/>
    </location>
</feature>
<name>A0A0L0FG58_9EUKA</name>
<dbReference type="InterPro" id="IPR010734">
    <property type="entry name" value="Copine_C"/>
</dbReference>
<gene>
    <name evidence="2" type="ORF">SARC_11741</name>
</gene>
<sequence>MTAIGQVLACYDSDNKFPAYGFGARLPPDGEISHCFPLNWNEDQPEIHTIERVVDHYAQTAHGVQFFGPTHFAEIVDKAIDYSKGCTAKEQKYTILLILTDGVIQ</sequence>
<dbReference type="PANTHER" id="PTHR10857:SF106">
    <property type="entry name" value="C2 DOMAIN-CONTAINING PROTEIN"/>
    <property type="match status" value="1"/>
</dbReference>
<organism evidence="2 3">
    <name type="scientific">Sphaeroforma arctica JP610</name>
    <dbReference type="NCBI Taxonomy" id="667725"/>
    <lineage>
        <taxon>Eukaryota</taxon>
        <taxon>Ichthyosporea</taxon>
        <taxon>Ichthyophonida</taxon>
        <taxon>Sphaeroforma</taxon>
    </lineage>
</organism>
<dbReference type="GeneID" id="25912245"/>
<dbReference type="PANTHER" id="PTHR10857">
    <property type="entry name" value="COPINE"/>
    <property type="match status" value="1"/>
</dbReference>
<evidence type="ECO:0000259" key="1">
    <source>
        <dbReference type="Pfam" id="PF07002"/>
    </source>
</evidence>
<dbReference type="AlphaFoldDB" id="A0A0L0FG58"/>
<dbReference type="GO" id="GO:0071277">
    <property type="term" value="P:cellular response to calcium ion"/>
    <property type="evidence" value="ECO:0007669"/>
    <property type="project" value="TreeGrafter"/>
</dbReference>
<dbReference type="STRING" id="667725.A0A0L0FG58"/>
<dbReference type="GO" id="GO:0005544">
    <property type="term" value="F:calcium-dependent phospholipid binding"/>
    <property type="evidence" value="ECO:0007669"/>
    <property type="project" value="InterPro"/>
</dbReference>
<accession>A0A0L0FG58</accession>
<dbReference type="GO" id="GO:0005886">
    <property type="term" value="C:plasma membrane"/>
    <property type="evidence" value="ECO:0007669"/>
    <property type="project" value="TreeGrafter"/>
</dbReference>
<dbReference type="eggNOG" id="KOG1327">
    <property type="taxonomic scope" value="Eukaryota"/>
</dbReference>
<dbReference type="Pfam" id="PF07002">
    <property type="entry name" value="Copine"/>
    <property type="match status" value="1"/>
</dbReference>
<proteinExistence type="predicted"/>
<feature type="domain" description="Copine C-terminal" evidence="1">
    <location>
        <begin position="2"/>
        <end position="104"/>
    </location>
</feature>
<dbReference type="EMBL" id="KQ243448">
    <property type="protein sequence ID" value="KNC75740.1"/>
    <property type="molecule type" value="Genomic_DNA"/>
</dbReference>
<dbReference type="OrthoDB" id="5855668at2759"/>
<dbReference type="Proteomes" id="UP000054560">
    <property type="component" value="Unassembled WGS sequence"/>
</dbReference>
<dbReference type="RefSeq" id="XP_014149642.1">
    <property type="nucleotide sequence ID" value="XM_014294167.1"/>
</dbReference>
<protein>
    <recommendedName>
        <fullName evidence="1">Copine C-terminal domain-containing protein</fullName>
    </recommendedName>
</protein>
<keyword evidence="3" id="KW-1185">Reference proteome</keyword>
<evidence type="ECO:0000313" key="2">
    <source>
        <dbReference type="EMBL" id="KNC75740.1"/>
    </source>
</evidence>
<evidence type="ECO:0000313" key="3">
    <source>
        <dbReference type="Proteomes" id="UP000054560"/>
    </source>
</evidence>